<dbReference type="InterPro" id="IPR011990">
    <property type="entry name" value="TPR-like_helical_dom_sf"/>
</dbReference>
<dbReference type="PANTHER" id="PTHR47942:SF63">
    <property type="entry name" value="PENTATRICOPEPTIDE REPEAT-CONTAINING PROTEIN"/>
    <property type="match status" value="1"/>
</dbReference>
<evidence type="ECO:0000256" key="1">
    <source>
        <dbReference type="ARBA" id="ARBA00022737"/>
    </source>
</evidence>
<protein>
    <recommendedName>
        <fullName evidence="5">Pentatricopeptide repeat-containing protein</fullName>
    </recommendedName>
</protein>
<dbReference type="InterPro" id="IPR051222">
    <property type="entry name" value="PPR/CCM1_RNA-binding"/>
</dbReference>
<keyword evidence="4" id="KW-1185">Reference proteome</keyword>
<dbReference type="PANTHER" id="PTHR47942">
    <property type="entry name" value="TETRATRICOPEPTIDE REPEAT (TPR)-LIKE SUPERFAMILY PROTEIN-RELATED"/>
    <property type="match status" value="1"/>
</dbReference>
<sequence length="685" mass="76781">MLRFAVRAPAKFVRAASFPPRVPKRQPPPEPDGTIDPALFHQLHKTIRERHNPSTIDLDEPQLIVVNTSIFNITKGLKTKDIALIHQSWAELRRTNHLHTLSTQVVQDIYRLATASIPSSIDEAWDSDRRSFVEDVALAALSYSTAALNACFLAYLRRGDSIAVLELYEKFQQLPETQSAPLSVSDPDHGAKAKPKPPETMLLAVVAAYAMEDSFRGLLKKAISLDFPFPRQPPPEFMKTMSDDPALQTKVEIYLQRLDLAKIVGRPRYFSKYVHNLSPSHARSIETHYNSILEAISGPDAWIVADAEFISLSKPIAMSELGWGTFLAAFLRWERNDLAAKLWKDMIQFGVRPGIVIWNMVIQVYKDRGATDELLGAWGTMTAQGVKPDGYTYSLLIASLFAAKRTHEAIQWFRTFEKDEAHIPAEQSLAVHNAALSALFRLGRVNAQVAFTIFQKMQKKGPTPDLISYNTVVGYHGHQSDFKAMAAIITQMSAAGIPGDVFTFSTILSALLKVGRGDAPEMVINIMRQQGVNPSVATYSDIIAFQMREQTVPHLQAAISLLDEMEKDPNVSPNVITYTSILGGLYRGSWLTAEQIKLRGYNILIKACLTSEASIGVEEALGFYRQMIHANVPRKDDTWYILLAGLIEREEWRVAHEIVQDMAAIEFQPNRSVVRLVHKIRQRIQ</sequence>
<feature type="repeat" description="PPR" evidence="2">
    <location>
        <begin position="428"/>
        <end position="464"/>
    </location>
</feature>
<feature type="repeat" description="PPR" evidence="2">
    <location>
        <begin position="500"/>
        <end position="534"/>
    </location>
</feature>
<evidence type="ECO:0008006" key="5">
    <source>
        <dbReference type="Google" id="ProtNLM"/>
    </source>
</evidence>
<evidence type="ECO:0000313" key="4">
    <source>
        <dbReference type="Proteomes" id="UP001218188"/>
    </source>
</evidence>
<dbReference type="Pfam" id="PF13812">
    <property type="entry name" value="PPR_3"/>
    <property type="match status" value="2"/>
</dbReference>
<dbReference type="InterPro" id="IPR002885">
    <property type="entry name" value="PPR_rpt"/>
</dbReference>
<accession>A0AAD6X7H5</accession>
<proteinExistence type="predicted"/>
<feature type="repeat" description="PPR" evidence="2">
    <location>
        <begin position="319"/>
        <end position="353"/>
    </location>
</feature>
<dbReference type="EMBL" id="JARJCM010000033">
    <property type="protein sequence ID" value="KAJ7038315.1"/>
    <property type="molecule type" value="Genomic_DNA"/>
</dbReference>
<organism evidence="3 4">
    <name type="scientific">Mycena alexandri</name>
    <dbReference type="NCBI Taxonomy" id="1745969"/>
    <lineage>
        <taxon>Eukaryota</taxon>
        <taxon>Fungi</taxon>
        <taxon>Dikarya</taxon>
        <taxon>Basidiomycota</taxon>
        <taxon>Agaricomycotina</taxon>
        <taxon>Agaricomycetes</taxon>
        <taxon>Agaricomycetidae</taxon>
        <taxon>Agaricales</taxon>
        <taxon>Marasmiineae</taxon>
        <taxon>Mycenaceae</taxon>
        <taxon>Mycena</taxon>
    </lineage>
</organism>
<evidence type="ECO:0000313" key="3">
    <source>
        <dbReference type="EMBL" id="KAJ7038315.1"/>
    </source>
</evidence>
<comment type="caution">
    <text evidence="3">The sequence shown here is derived from an EMBL/GenBank/DDBJ whole genome shotgun (WGS) entry which is preliminary data.</text>
</comment>
<dbReference type="PROSITE" id="PS51375">
    <property type="entry name" value="PPR"/>
    <property type="match status" value="3"/>
</dbReference>
<evidence type="ECO:0000256" key="2">
    <source>
        <dbReference type="PROSITE-ProRule" id="PRU00708"/>
    </source>
</evidence>
<name>A0AAD6X7H5_9AGAR</name>
<keyword evidence="1" id="KW-0677">Repeat</keyword>
<dbReference type="Pfam" id="PF13041">
    <property type="entry name" value="PPR_2"/>
    <property type="match status" value="1"/>
</dbReference>
<dbReference type="Proteomes" id="UP001218188">
    <property type="component" value="Unassembled WGS sequence"/>
</dbReference>
<dbReference type="Gene3D" id="1.25.40.10">
    <property type="entry name" value="Tetratricopeptide repeat domain"/>
    <property type="match status" value="3"/>
</dbReference>
<gene>
    <name evidence="3" type="ORF">C8F04DRAFT_1090231</name>
</gene>
<dbReference type="AlphaFoldDB" id="A0AAD6X7H5"/>
<reference evidence="3" key="1">
    <citation type="submission" date="2023-03" db="EMBL/GenBank/DDBJ databases">
        <title>Massive genome expansion in bonnet fungi (Mycena s.s.) driven by repeated elements and novel gene families across ecological guilds.</title>
        <authorList>
            <consortium name="Lawrence Berkeley National Laboratory"/>
            <person name="Harder C.B."/>
            <person name="Miyauchi S."/>
            <person name="Viragh M."/>
            <person name="Kuo A."/>
            <person name="Thoen E."/>
            <person name="Andreopoulos B."/>
            <person name="Lu D."/>
            <person name="Skrede I."/>
            <person name="Drula E."/>
            <person name="Henrissat B."/>
            <person name="Morin E."/>
            <person name="Kohler A."/>
            <person name="Barry K."/>
            <person name="LaButti K."/>
            <person name="Morin E."/>
            <person name="Salamov A."/>
            <person name="Lipzen A."/>
            <person name="Mereny Z."/>
            <person name="Hegedus B."/>
            <person name="Baldrian P."/>
            <person name="Stursova M."/>
            <person name="Weitz H."/>
            <person name="Taylor A."/>
            <person name="Grigoriev I.V."/>
            <person name="Nagy L.G."/>
            <person name="Martin F."/>
            <person name="Kauserud H."/>
        </authorList>
    </citation>
    <scope>NUCLEOTIDE SEQUENCE</scope>
    <source>
        <strain evidence="3">CBHHK200</strain>
    </source>
</reference>